<dbReference type="PANTHER" id="PTHR18964:SF149">
    <property type="entry name" value="BIFUNCTIONAL UDP-N-ACETYLGLUCOSAMINE 2-EPIMERASE_N-ACETYLMANNOSAMINE KINASE"/>
    <property type="match status" value="1"/>
</dbReference>
<proteinExistence type="inferred from homology"/>
<keyword evidence="3" id="KW-1185">Reference proteome</keyword>
<evidence type="ECO:0000256" key="1">
    <source>
        <dbReference type="ARBA" id="ARBA00006479"/>
    </source>
</evidence>
<evidence type="ECO:0000313" key="3">
    <source>
        <dbReference type="Proteomes" id="UP000267798"/>
    </source>
</evidence>
<comment type="caution">
    <text evidence="2">The sequence shown here is derived from an EMBL/GenBank/DDBJ whole genome shotgun (WGS) entry which is preliminary data.</text>
</comment>
<name>A0A3A6PIP3_9BACL</name>
<gene>
    <name evidence="2" type="ORF">D3P09_15850</name>
</gene>
<dbReference type="InterPro" id="IPR049874">
    <property type="entry name" value="ROK_cs"/>
</dbReference>
<dbReference type="Proteomes" id="UP000267798">
    <property type="component" value="Unassembled WGS sequence"/>
</dbReference>
<dbReference type="EMBL" id="QXQB01000003">
    <property type="protein sequence ID" value="RJX38978.1"/>
    <property type="molecule type" value="Genomic_DNA"/>
</dbReference>
<accession>A0A3A6PIP3</accession>
<dbReference type="Pfam" id="PF00480">
    <property type="entry name" value="ROK"/>
    <property type="match status" value="1"/>
</dbReference>
<protein>
    <submittedName>
        <fullName evidence="2">ROK family protein</fullName>
    </submittedName>
</protein>
<dbReference type="InterPro" id="IPR000600">
    <property type="entry name" value="ROK"/>
</dbReference>
<dbReference type="AlphaFoldDB" id="A0A3A6PIP3"/>
<organism evidence="2 3">
    <name type="scientific">Paenibacillus pinisoli</name>
    <dbReference type="NCBI Taxonomy" id="1276110"/>
    <lineage>
        <taxon>Bacteria</taxon>
        <taxon>Bacillati</taxon>
        <taxon>Bacillota</taxon>
        <taxon>Bacilli</taxon>
        <taxon>Bacillales</taxon>
        <taxon>Paenibacillaceae</taxon>
        <taxon>Paenibacillus</taxon>
    </lineage>
</organism>
<dbReference type="Gene3D" id="3.30.420.40">
    <property type="match status" value="2"/>
</dbReference>
<comment type="similarity">
    <text evidence="1">Belongs to the ROK (NagC/XylR) family.</text>
</comment>
<evidence type="ECO:0000313" key="2">
    <source>
        <dbReference type="EMBL" id="RJX38978.1"/>
    </source>
</evidence>
<reference evidence="2 3" key="1">
    <citation type="submission" date="2018-09" db="EMBL/GenBank/DDBJ databases">
        <title>Paenibacillus aracenensis nov. sp. isolated from a cave in southern Spain.</title>
        <authorList>
            <person name="Jurado V."/>
            <person name="Gutierrez-Patricio S."/>
            <person name="Gonzalez-Pimentel J.L."/>
            <person name="Miller A.Z."/>
            <person name="Laiz L."/>
            <person name="Saiz-Jimenez C."/>
        </authorList>
    </citation>
    <scope>NUCLEOTIDE SEQUENCE [LARGE SCALE GENOMIC DNA]</scope>
    <source>
        <strain evidence="2 3">JCM 19203</strain>
    </source>
</reference>
<dbReference type="OrthoDB" id="9795247at2"/>
<sequence length="360" mass="38279">MASIREGAMQADITELFDPTSRYAIGVDIGGTKINAGIVTYELFDPASNYAIGVDIGGTKINAGIVTYEGEILLSKSLETLAGQENTVHRVQGVIQRLLEGASKLWPDIRYRGIGIGSAGQVNWQEGSIRHASELIPGYSGAQLRSILEQQYGMTVWVDNDVNVIALAEMRLGVGLGKRQFICLALGTGVGGAVVADGRLLHGAWGGAGELGHMSVDFRGIPCICGARGCLEQYASGTSIARRMRERLAARGKPDEQVNARDVFALWQAGDPLAASVMDETIAALGTAITSLIHIFNPELIIIGGGVAESGPQLVDRLRQEVSRLAMPSFAEGVQIETARLGNWSGMIGAALQAWEYGKQ</sequence>
<dbReference type="PROSITE" id="PS01125">
    <property type="entry name" value="ROK"/>
    <property type="match status" value="1"/>
</dbReference>
<dbReference type="CDD" id="cd24068">
    <property type="entry name" value="ASKHA_NBD_ROK_FnNanK-like"/>
    <property type="match status" value="1"/>
</dbReference>
<dbReference type="SUPFAM" id="SSF53067">
    <property type="entry name" value="Actin-like ATPase domain"/>
    <property type="match status" value="1"/>
</dbReference>
<dbReference type="PANTHER" id="PTHR18964">
    <property type="entry name" value="ROK (REPRESSOR, ORF, KINASE) FAMILY"/>
    <property type="match status" value="1"/>
</dbReference>
<dbReference type="RefSeq" id="WP_120111893.1">
    <property type="nucleotide sequence ID" value="NZ_QXQB01000003.1"/>
</dbReference>
<dbReference type="InterPro" id="IPR043129">
    <property type="entry name" value="ATPase_NBD"/>
</dbReference>